<dbReference type="InterPro" id="IPR032001">
    <property type="entry name" value="SAWADEE_dom"/>
</dbReference>
<dbReference type="Pfam" id="PF16719">
    <property type="entry name" value="SAWADEE"/>
    <property type="match status" value="1"/>
</dbReference>
<dbReference type="InterPro" id="IPR039276">
    <property type="entry name" value="SHH1/2"/>
</dbReference>
<evidence type="ECO:0000313" key="3">
    <source>
        <dbReference type="Proteomes" id="UP000626092"/>
    </source>
</evidence>
<dbReference type="PANTHER" id="PTHR33827:SF2">
    <property type="entry name" value="PROTEIN SAWADEE HOMEODOMAIN HOMOLOG 1"/>
    <property type="match status" value="1"/>
</dbReference>
<keyword evidence="3" id="KW-1185">Reference proteome</keyword>
<dbReference type="Proteomes" id="UP000626092">
    <property type="component" value="Unassembled WGS sequence"/>
</dbReference>
<name>A0A834G4B7_RHOSS</name>
<proteinExistence type="predicted"/>
<protein>
    <recommendedName>
        <fullName evidence="1">SAWADEE domain-containing protein</fullName>
    </recommendedName>
</protein>
<sequence length="250" mass="29096">MEGFESAEMEDAIPEFTLKEIIAMERLFKDVGEKCLSQEFCQELVDSFSRSKHRTGKPAIQWEQVQSWFQDKQKRIAAKVFTSPVAIKEFNEPSDWALRINVPERLRKTKAERVAGLSELAFEAKSFKDFAWYDVAAFLNYRVIHTGELEVRVRFSGFSYDQDEWVNVKRGVRERSIPLEPSECHRVKVGDPVLCFRETDVRAIYCDAYIVEIQRHTHETPDCPCEFVVRYTYDNAEAKVSLSSLCCRPE</sequence>
<accession>A0A834G4B7</accession>
<dbReference type="AlphaFoldDB" id="A0A834G4B7"/>
<dbReference type="EMBL" id="WJXA01000012">
    <property type="protein sequence ID" value="KAF7124273.1"/>
    <property type="molecule type" value="Genomic_DNA"/>
</dbReference>
<evidence type="ECO:0000259" key="1">
    <source>
        <dbReference type="Pfam" id="PF16719"/>
    </source>
</evidence>
<gene>
    <name evidence="2" type="ORF">RHSIM_Rhsim12G0202800</name>
</gene>
<evidence type="ECO:0000313" key="2">
    <source>
        <dbReference type="EMBL" id="KAF7124273.1"/>
    </source>
</evidence>
<dbReference type="PANTHER" id="PTHR33827">
    <property type="entry name" value="PROTEIN SAWADEE HOMEODOMAIN HOMOLOG 2"/>
    <property type="match status" value="1"/>
</dbReference>
<dbReference type="GO" id="GO:0003682">
    <property type="term" value="F:chromatin binding"/>
    <property type="evidence" value="ECO:0007669"/>
    <property type="project" value="InterPro"/>
</dbReference>
<organism evidence="2 3">
    <name type="scientific">Rhododendron simsii</name>
    <name type="common">Sims's rhododendron</name>
    <dbReference type="NCBI Taxonomy" id="118357"/>
    <lineage>
        <taxon>Eukaryota</taxon>
        <taxon>Viridiplantae</taxon>
        <taxon>Streptophyta</taxon>
        <taxon>Embryophyta</taxon>
        <taxon>Tracheophyta</taxon>
        <taxon>Spermatophyta</taxon>
        <taxon>Magnoliopsida</taxon>
        <taxon>eudicotyledons</taxon>
        <taxon>Gunneridae</taxon>
        <taxon>Pentapetalae</taxon>
        <taxon>asterids</taxon>
        <taxon>Ericales</taxon>
        <taxon>Ericaceae</taxon>
        <taxon>Ericoideae</taxon>
        <taxon>Rhodoreae</taxon>
        <taxon>Rhododendron</taxon>
    </lineage>
</organism>
<dbReference type="Gene3D" id="2.40.50.40">
    <property type="match status" value="1"/>
</dbReference>
<feature type="domain" description="SAWADEE" evidence="1">
    <location>
        <begin position="119"/>
        <end position="246"/>
    </location>
</feature>
<dbReference type="Gene3D" id="2.30.30.140">
    <property type="match status" value="1"/>
</dbReference>
<reference evidence="2" key="1">
    <citation type="submission" date="2019-11" db="EMBL/GenBank/DDBJ databases">
        <authorList>
            <person name="Liu Y."/>
            <person name="Hou J."/>
            <person name="Li T.-Q."/>
            <person name="Guan C.-H."/>
            <person name="Wu X."/>
            <person name="Wu H.-Z."/>
            <person name="Ling F."/>
            <person name="Zhang R."/>
            <person name="Shi X.-G."/>
            <person name="Ren J.-P."/>
            <person name="Chen E.-F."/>
            <person name="Sun J.-M."/>
        </authorList>
    </citation>
    <scope>NUCLEOTIDE SEQUENCE</scope>
    <source>
        <strain evidence="2">Adult_tree_wgs_1</strain>
        <tissue evidence="2">Leaves</tissue>
    </source>
</reference>
<dbReference type="OrthoDB" id="1885884at2759"/>
<comment type="caution">
    <text evidence="2">The sequence shown here is derived from an EMBL/GenBank/DDBJ whole genome shotgun (WGS) entry which is preliminary data.</text>
</comment>